<dbReference type="Proteomes" id="UP000277204">
    <property type="component" value="Unassembled WGS sequence"/>
</dbReference>
<gene>
    <name evidence="1" type="ORF">SMRZ_LOCUS371</name>
</gene>
<organism evidence="1 2">
    <name type="scientific">Schistosoma margrebowiei</name>
    <dbReference type="NCBI Taxonomy" id="48269"/>
    <lineage>
        <taxon>Eukaryota</taxon>
        <taxon>Metazoa</taxon>
        <taxon>Spiralia</taxon>
        <taxon>Lophotrochozoa</taxon>
        <taxon>Platyhelminthes</taxon>
        <taxon>Trematoda</taxon>
        <taxon>Digenea</taxon>
        <taxon>Strigeidida</taxon>
        <taxon>Schistosomatoidea</taxon>
        <taxon>Schistosomatidae</taxon>
        <taxon>Schistosoma</taxon>
    </lineage>
</organism>
<name>A0A183L996_9TREM</name>
<evidence type="ECO:0000313" key="2">
    <source>
        <dbReference type="Proteomes" id="UP000277204"/>
    </source>
</evidence>
<dbReference type="EMBL" id="UZAI01000068">
    <property type="protein sequence ID" value="VDO47650.1"/>
    <property type="molecule type" value="Genomic_DNA"/>
</dbReference>
<dbReference type="AlphaFoldDB" id="A0A183L996"/>
<keyword evidence="2" id="KW-1185">Reference proteome</keyword>
<evidence type="ECO:0000313" key="1">
    <source>
        <dbReference type="EMBL" id="VDO47650.1"/>
    </source>
</evidence>
<sequence length="72" mass="8101">MTSVAAASTAVGINRHKGISKIQRYNTACNSRITLDREDLEDVKSFTYLSRIIDEHSGSDADVEMQKQHIYN</sequence>
<proteinExistence type="predicted"/>
<reference evidence="1 2" key="1">
    <citation type="submission" date="2018-11" db="EMBL/GenBank/DDBJ databases">
        <authorList>
            <consortium name="Pathogen Informatics"/>
        </authorList>
    </citation>
    <scope>NUCLEOTIDE SEQUENCE [LARGE SCALE GENOMIC DNA]</scope>
    <source>
        <strain evidence="1 2">Zambia</strain>
    </source>
</reference>
<accession>A0A183L996</accession>
<protein>
    <submittedName>
        <fullName evidence="1">Uncharacterized protein</fullName>
    </submittedName>
</protein>